<accession>A0AAU9U344</accession>
<sequence length="104" mass="11883">MESILTELAERKKRSANIIIFGVNECQLKTGDESRDKEYMDPILFGHTPDPKTKEKTKRKRLDGYLKRMEQALENFDTKWLGNGTEYIDGNSVTVADLLAACEL</sequence>
<name>A0AAU9U344_EUPED</name>
<dbReference type="Gene3D" id="1.20.1050.10">
    <property type="match status" value="1"/>
</dbReference>
<evidence type="ECO:0000259" key="1">
    <source>
        <dbReference type="Pfam" id="PF14497"/>
    </source>
</evidence>
<comment type="caution">
    <text evidence="2">The sequence shown here is derived from an EMBL/GenBank/DDBJ whole genome shotgun (WGS) entry which is preliminary data.</text>
</comment>
<proteinExistence type="predicted"/>
<organism evidence="2 3">
    <name type="scientific">Euphydryas editha</name>
    <name type="common">Edith's checkerspot</name>
    <dbReference type="NCBI Taxonomy" id="104508"/>
    <lineage>
        <taxon>Eukaryota</taxon>
        <taxon>Metazoa</taxon>
        <taxon>Ecdysozoa</taxon>
        <taxon>Arthropoda</taxon>
        <taxon>Hexapoda</taxon>
        <taxon>Insecta</taxon>
        <taxon>Pterygota</taxon>
        <taxon>Neoptera</taxon>
        <taxon>Endopterygota</taxon>
        <taxon>Lepidoptera</taxon>
        <taxon>Glossata</taxon>
        <taxon>Ditrysia</taxon>
        <taxon>Papilionoidea</taxon>
        <taxon>Nymphalidae</taxon>
        <taxon>Nymphalinae</taxon>
        <taxon>Euphydryas</taxon>
    </lineage>
</organism>
<evidence type="ECO:0000313" key="3">
    <source>
        <dbReference type="Proteomes" id="UP001153954"/>
    </source>
</evidence>
<gene>
    <name evidence="2" type="ORF">EEDITHA_LOCUS8247</name>
</gene>
<dbReference type="EMBL" id="CAKOGL010000011">
    <property type="protein sequence ID" value="CAH2092493.1"/>
    <property type="molecule type" value="Genomic_DNA"/>
</dbReference>
<dbReference type="InterPro" id="IPR004046">
    <property type="entry name" value="GST_C"/>
</dbReference>
<reference evidence="2" key="1">
    <citation type="submission" date="2022-03" db="EMBL/GenBank/DDBJ databases">
        <authorList>
            <person name="Tunstrom K."/>
        </authorList>
    </citation>
    <scope>NUCLEOTIDE SEQUENCE</scope>
</reference>
<dbReference type="AlphaFoldDB" id="A0AAU9U344"/>
<keyword evidence="3" id="KW-1185">Reference proteome</keyword>
<dbReference type="Proteomes" id="UP001153954">
    <property type="component" value="Unassembled WGS sequence"/>
</dbReference>
<feature type="domain" description="Glutathione S-transferase C-terminal" evidence="1">
    <location>
        <begin position="50"/>
        <end position="99"/>
    </location>
</feature>
<dbReference type="SUPFAM" id="SSF47616">
    <property type="entry name" value="GST C-terminal domain-like"/>
    <property type="match status" value="1"/>
</dbReference>
<dbReference type="InterPro" id="IPR036282">
    <property type="entry name" value="Glutathione-S-Trfase_C_sf"/>
</dbReference>
<protein>
    <recommendedName>
        <fullName evidence="1">Glutathione S-transferase C-terminal domain-containing protein</fullName>
    </recommendedName>
</protein>
<evidence type="ECO:0000313" key="2">
    <source>
        <dbReference type="EMBL" id="CAH2092493.1"/>
    </source>
</evidence>
<dbReference type="Pfam" id="PF14497">
    <property type="entry name" value="GST_C_3"/>
    <property type="match status" value="1"/>
</dbReference>